<dbReference type="InterPro" id="IPR024646">
    <property type="entry name" value="Angiomotin_C"/>
</dbReference>
<dbReference type="GO" id="GO:0030334">
    <property type="term" value="P:regulation of cell migration"/>
    <property type="evidence" value="ECO:0007669"/>
    <property type="project" value="TreeGrafter"/>
</dbReference>
<feature type="non-terminal residue" evidence="15">
    <location>
        <position position="598"/>
    </location>
</feature>
<evidence type="ECO:0000256" key="4">
    <source>
        <dbReference type="ARBA" id="ARBA00010300"/>
    </source>
</evidence>
<evidence type="ECO:0000256" key="9">
    <source>
        <dbReference type="ARBA" id="ARBA00022949"/>
    </source>
</evidence>
<feature type="coiled-coil region" evidence="12">
    <location>
        <begin position="411"/>
        <end position="438"/>
    </location>
</feature>
<evidence type="ECO:0000256" key="5">
    <source>
        <dbReference type="ARBA" id="ARBA00022490"/>
    </source>
</evidence>
<dbReference type="PANTHER" id="PTHR14826">
    <property type="entry name" value="ANGIOMOTIN"/>
    <property type="match status" value="1"/>
</dbReference>
<name>A0A7L1VTD2_SITEU</name>
<evidence type="ECO:0000256" key="7">
    <source>
        <dbReference type="ARBA" id="ARBA00022687"/>
    </source>
</evidence>
<evidence type="ECO:0000313" key="16">
    <source>
        <dbReference type="Proteomes" id="UP000583915"/>
    </source>
</evidence>
<keyword evidence="8" id="KW-0967">Endosome</keyword>
<dbReference type="GO" id="GO:0030036">
    <property type="term" value="P:actin cytoskeleton organization"/>
    <property type="evidence" value="ECO:0007669"/>
    <property type="project" value="TreeGrafter"/>
</dbReference>
<feature type="compositionally biased region" description="Basic and acidic residues" evidence="13">
    <location>
        <begin position="1"/>
        <end position="37"/>
    </location>
</feature>
<evidence type="ECO:0000256" key="10">
    <source>
        <dbReference type="ARBA" id="ARBA00023054"/>
    </source>
</evidence>
<feature type="region of interest" description="Disordered" evidence="13">
    <location>
        <begin position="1"/>
        <end position="78"/>
    </location>
</feature>
<evidence type="ECO:0000256" key="8">
    <source>
        <dbReference type="ARBA" id="ARBA00022753"/>
    </source>
</evidence>
<keyword evidence="6" id="KW-0597">Phosphoprotein</keyword>
<evidence type="ECO:0000256" key="6">
    <source>
        <dbReference type="ARBA" id="ARBA00022553"/>
    </source>
</evidence>
<keyword evidence="16" id="KW-1185">Reference proteome</keyword>
<comment type="subcellular location">
    <subcellularLocation>
        <location evidence="2">Cell projection</location>
        <location evidence="2">Podosome</location>
    </subcellularLocation>
    <subcellularLocation>
        <location evidence="3">Cytoplasm</location>
    </subcellularLocation>
    <subcellularLocation>
        <location evidence="1">Recycling endosome</location>
    </subcellularLocation>
</comment>
<dbReference type="Pfam" id="PF12240">
    <property type="entry name" value="Angiomotin_C"/>
    <property type="match status" value="1"/>
</dbReference>
<dbReference type="Proteomes" id="UP000583915">
    <property type="component" value="Unassembled WGS sequence"/>
</dbReference>
<reference evidence="15 16" key="1">
    <citation type="submission" date="2019-09" db="EMBL/GenBank/DDBJ databases">
        <title>Bird 10,000 Genomes (B10K) Project - Family phase.</title>
        <authorList>
            <person name="Zhang G."/>
        </authorList>
    </citation>
    <scope>NUCLEOTIDE SEQUENCE [LARGE SCALE GENOMIC DNA]</scope>
    <source>
        <strain evidence="15">B10K-DU-002-25</strain>
        <tissue evidence="15">Muscle</tissue>
    </source>
</reference>
<keyword evidence="10 12" id="KW-0175">Coiled coil</keyword>
<dbReference type="AlphaFoldDB" id="A0A7L1VTD2"/>
<keyword evidence="7" id="KW-0879">Wnt signaling pathway</keyword>
<evidence type="ECO:0000256" key="12">
    <source>
        <dbReference type="SAM" id="Coils"/>
    </source>
</evidence>
<dbReference type="GO" id="GO:0016055">
    <property type="term" value="P:Wnt signaling pathway"/>
    <property type="evidence" value="ECO:0007669"/>
    <property type="project" value="UniProtKB-KW"/>
</dbReference>
<feature type="non-terminal residue" evidence="15">
    <location>
        <position position="1"/>
    </location>
</feature>
<organism evidence="15 16">
    <name type="scientific">Sitta europaea</name>
    <name type="common">Eurasian nuthatch</name>
    <dbReference type="NCBI Taxonomy" id="50251"/>
    <lineage>
        <taxon>Eukaryota</taxon>
        <taxon>Metazoa</taxon>
        <taxon>Chordata</taxon>
        <taxon>Craniata</taxon>
        <taxon>Vertebrata</taxon>
        <taxon>Euteleostomi</taxon>
        <taxon>Archelosauria</taxon>
        <taxon>Archosauria</taxon>
        <taxon>Dinosauria</taxon>
        <taxon>Saurischia</taxon>
        <taxon>Theropoda</taxon>
        <taxon>Coelurosauria</taxon>
        <taxon>Aves</taxon>
        <taxon>Neognathae</taxon>
        <taxon>Neoaves</taxon>
        <taxon>Telluraves</taxon>
        <taxon>Australaves</taxon>
        <taxon>Passeriformes</taxon>
        <taxon>Sittidae</taxon>
        <taxon>Sitta</taxon>
    </lineage>
</organism>
<evidence type="ECO:0000256" key="11">
    <source>
        <dbReference type="ARBA" id="ARBA00023273"/>
    </source>
</evidence>
<keyword evidence="9" id="KW-0965">Cell junction</keyword>
<comment type="similarity">
    <text evidence="4">Belongs to the angiomotin family.</text>
</comment>
<feature type="region of interest" description="Disordered" evidence="13">
    <location>
        <begin position="93"/>
        <end position="113"/>
    </location>
</feature>
<gene>
    <name evidence="15" type="primary">Amotl2</name>
    <name evidence="15" type="ORF">SITEUR_R04868</name>
</gene>
<dbReference type="EMBL" id="VXBS01010570">
    <property type="protein sequence ID" value="NXO88043.1"/>
    <property type="molecule type" value="Genomic_DNA"/>
</dbReference>
<dbReference type="PRINTS" id="PR01807">
    <property type="entry name" value="ANGIOMOTIN"/>
</dbReference>
<protein>
    <submittedName>
        <fullName evidence="15">AMOL2 protein</fullName>
    </submittedName>
</protein>
<evidence type="ECO:0000256" key="1">
    <source>
        <dbReference type="ARBA" id="ARBA00004172"/>
    </source>
</evidence>
<evidence type="ECO:0000256" key="13">
    <source>
        <dbReference type="SAM" id="MobiDB-lite"/>
    </source>
</evidence>
<dbReference type="InterPro" id="IPR051747">
    <property type="entry name" value="Angiomotin-like"/>
</dbReference>
<evidence type="ECO:0000259" key="14">
    <source>
        <dbReference type="Pfam" id="PF12240"/>
    </source>
</evidence>
<dbReference type="GO" id="GO:0003365">
    <property type="term" value="P:establishment of cell polarity involved in ameboidal cell migration"/>
    <property type="evidence" value="ECO:0007669"/>
    <property type="project" value="TreeGrafter"/>
</dbReference>
<dbReference type="GO" id="GO:0005886">
    <property type="term" value="C:plasma membrane"/>
    <property type="evidence" value="ECO:0007669"/>
    <property type="project" value="TreeGrafter"/>
</dbReference>
<dbReference type="GO" id="GO:0001525">
    <property type="term" value="P:angiogenesis"/>
    <property type="evidence" value="ECO:0007669"/>
    <property type="project" value="TreeGrafter"/>
</dbReference>
<dbReference type="GO" id="GO:0055037">
    <property type="term" value="C:recycling endosome"/>
    <property type="evidence" value="ECO:0007669"/>
    <property type="project" value="UniProtKB-SubCell"/>
</dbReference>
<dbReference type="InterPro" id="IPR009114">
    <property type="entry name" value="Angiomotin"/>
</dbReference>
<keyword evidence="5" id="KW-0963">Cytoplasm</keyword>
<feature type="region of interest" description="Disordered" evidence="13">
    <location>
        <begin position="514"/>
        <end position="598"/>
    </location>
</feature>
<feature type="coiled-coil region" evidence="12">
    <location>
        <begin position="185"/>
        <end position="380"/>
    </location>
</feature>
<keyword evidence="11" id="KW-0966">Cell projection</keyword>
<evidence type="ECO:0000313" key="15">
    <source>
        <dbReference type="EMBL" id="NXO88043.1"/>
    </source>
</evidence>
<evidence type="ECO:0000256" key="2">
    <source>
        <dbReference type="ARBA" id="ARBA00004188"/>
    </source>
</evidence>
<evidence type="ECO:0000256" key="3">
    <source>
        <dbReference type="ARBA" id="ARBA00004496"/>
    </source>
</evidence>
<proteinExistence type="inferred from homology"/>
<dbReference type="GO" id="GO:0005923">
    <property type="term" value="C:bicellular tight junction"/>
    <property type="evidence" value="ECO:0007669"/>
    <property type="project" value="TreeGrafter"/>
</dbReference>
<dbReference type="GO" id="GO:0002102">
    <property type="term" value="C:podosome"/>
    <property type="evidence" value="ECO:0007669"/>
    <property type="project" value="UniProtKB-SubCell"/>
</dbReference>
<sequence>GAESGARRPDEALKELKHGHVRSLSERLMRMSLERNGAKAQSPISASHSFPQLSRQLVPLRGQHPEGTEPRGPPPEYPYVIPAQDAYLAEPRPCSREGAGFQHPEISGTRGSQAGLAPLNIKRTYPYQLSHPAKPCHCLLAPCRVLPTPVPAAFLPLCPGTLGPAGVEALVSAQAVSASSRLARADAVLRENERLQRESEKLRRELESCAEKASRIQKLESEIQRISEDYENLVKASSKREALEKAMRNKRDCEMRRLQDFNRDLKERLESANKQLASKTQENQESNQGSVAKLLAQSYEHQQEKEKLEREVSLLRSANEDQRRRAELLEQALGSAQARAAKAEAELRKKRAYVEKVERLQAALGQLQAACEKREQLELRLRTRLEQELKMLRAQQRQAGTASGGTPELSAHTLSEQLREREEKILALEADMTKWEQKYLEECTMRQFAMDAAATAAAQRDTTLISHSPRHSPNSSFNEDLLLASHKHQEMENRLKALHAQILEKDAVIKVLQQRSRRDPSKALQGSLRPAKSVPSIFTASAAPSWPGAGQSDRSSEGSSRGSTVGKATAEGTAVSTAFPLPSHSKHGSKDGSTQTDG</sequence>
<dbReference type="GO" id="GO:0035329">
    <property type="term" value="P:hippo signaling"/>
    <property type="evidence" value="ECO:0007669"/>
    <property type="project" value="TreeGrafter"/>
</dbReference>
<comment type="caution">
    <text evidence="15">The sequence shown here is derived from an EMBL/GenBank/DDBJ whole genome shotgun (WGS) entry which is preliminary data.</text>
</comment>
<accession>A0A7L1VTD2</accession>
<feature type="domain" description="Angiomotin C-terminal" evidence="14">
    <location>
        <begin position="353"/>
        <end position="542"/>
    </location>
</feature>
<dbReference type="PANTHER" id="PTHR14826:SF3">
    <property type="entry name" value="ANGIOMOTIN-LIKE PROTEIN 2"/>
    <property type="match status" value="1"/>
</dbReference>
<feature type="compositionally biased region" description="Polar residues" evidence="13">
    <location>
        <begin position="42"/>
        <end position="55"/>
    </location>
</feature>